<dbReference type="InterPro" id="IPR023772">
    <property type="entry name" value="DNA-bd_HTH_TetR-type_CS"/>
</dbReference>
<feature type="DNA-binding region" description="H-T-H motif" evidence="4">
    <location>
        <begin position="30"/>
        <end position="49"/>
    </location>
</feature>
<dbReference type="RefSeq" id="WP_342372341.1">
    <property type="nucleotide sequence ID" value="NZ_CP115965.1"/>
</dbReference>
<dbReference type="Proteomes" id="UP001434337">
    <property type="component" value="Chromosome"/>
</dbReference>
<dbReference type="InterPro" id="IPR001647">
    <property type="entry name" value="HTH_TetR"/>
</dbReference>
<evidence type="ECO:0000256" key="3">
    <source>
        <dbReference type="ARBA" id="ARBA00023163"/>
    </source>
</evidence>
<reference evidence="6 7" key="1">
    <citation type="journal article" date="2023" name="Environ Microbiome">
        <title>A coral-associated actinobacterium mitigates coral bleaching under heat stress.</title>
        <authorList>
            <person name="Li J."/>
            <person name="Zou Y."/>
            <person name="Li Q."/>
            <person name="Zhang J."/>
            <person name="Bourne D.G."/>
            <person name="Lyu Y."/>
            <person name="Liu C."/>
            <person name="Zhang S."/>
        </authorList>
    </citation>
    <scope>NUCLEOTIDE SEQUENCE [LARGE SCALE GENOMIC DNA]</scope>
    <source>
        <strain evidence="6 7">SCSIO 13291</strain>
    </source>
</reference>
<evidence type="ECO:0000256" key="4">
    <source>
        <dbReference type="PROSITE-ProRule" id="PRU00335"/>
    </source>
</evidence>
<dbReference type="Pfam" id="PF00440">
    <property type="entry name" value="TetR_N"/>
    <property type="match status" value="1"/>
</dbReference>
<keyword evidence="3" id="KW-0804">Transcription</keyword>
<evidence type="ECO:0000256" key="1">
    <source>
        <dbReference type="ARBA" id="ARBA00023015"/>
    </source>
</evidence>
<keyword evidence="2 4" id="KW-0238">DNA-binding</keyword>
<dbReference type="PRINTS" id="PR00455">
    <property type="entry name" value="HTHTETR"/>
</dbReference>
<accession>A0ABZ3C651</accession>
<dbReference type="PANTHER" id="PTHR30055:SF234">
    <property type="entry name" value="HTH-TYPE TRANSCRIPTIONAL REGULATOR BETI"/>
    <property type="match status" value="1"/>
</dbReference>
<keyword evidence="1" id="KW-0805">Transcription regulation</keyword>
<gene>
    <name evidence="6" type="ORF">PCC79_15335</name>
</gene>
<protein>
    <submittedName>
        <fullName evidence="6">TetR/AcrR family transcriptional regulator</fullName>
    </submittedName>
</protein>
<feature type="domain" description="HTH tetR-type" evidence="5">
    <location>
        <begin position="7"/>
        <end position="67"/>
    </location>
</feature>
<dbReference type="PROSITE" id="PS01081">
    <property type="entry name" value="HTH_TETR_1"/>
    <property type="match status" value="1"/>
</dbReference>
<dbReference type="EMBL" id="CP115965">
    <property type="protein sequence ID" value="WZW98243.1"/>
    <property type="molecule type" value="Genomic_DNA"/>
</dbReference>
<sequence length="197" mass="20321">MPGSGGPAARGQVVAAAEELFALQGVAGTSLQNIADCLGVTKAAVYHHFRTKAAIVFAVLHPAMDGLATLLRVVEGHDDTVRRTEAAVVALADQAVVHRRLYGLLLGDVTVGQLISDDAEIAGLFHQLHDVLAGASAGTDASLVRVSVFLSGLMGPAVDPRCAQVEDVALRRELVQIGRALLVPPSAASGTPNAPVR</sequence>
<dbReference type="Gene3D" id="1.10.357.10">
    <property type="entry name" value="Tetracycline Repressor, domain 2"/>
    <property type="match status" value="1"/>
</dbReference>
<keyword evidence="7" id="KW-1185">Reference proteome</keyword>
<dbReference type="PANTHER" id="PTHR30055">
    <property type="entry name" value="HTH-TYPE TRANSCRIPTIONAL REGULATOR RUTR"/>
    <property type="match status" value="1"/>
</dbReference>
<dbReference type="SUPFAM" id="SSF46689">
    <property type="entry name" value="Homeodomain-like"/>
    <property type="match status" value="1"/>
</dbReference>
<organism evidence="6 7">
    <name type="scientific">Propioniciclava soli</name>
    <dbReference type="NCBI Taxonomy" id="2775081"/>
    <lineage>
        <taxon>Bacteria</taxon>
        <taxon>Bacillati</taxon>
        <taxon>Actinomycetota</taxon>
        <taxon>Actinomycetes</taxon>
        <taxon>Propionibacteriales</taxon>
        <taxon>Propionibacteriaceae</taxon>
        <taxon>Propioniciclava</taxon>
    </lineage>
</organism>
<evidence type="ECO:0000259" key="5">
    <source>
        <dbReference type="PROSITE" id="PS50977"/>
    </source>
</evidence>
<name>A0ABZ3C651_9ACTN</name>
<evidence type="ECO:0000313" key="7">
    <source>
        <dbReference type="Proteomes" id="UP001434337"/>
    </source>
</evidence>
<dbReference type="PROSITE" id="PS50977">
    <property type="entry name" value="HTH_TETR_2"/>
    <property type="match status" value="1"/>
</dbReference>
<evidence type="ECO:0000313" key="6">
    <source>
        <dbReference type="EMBL" id="WZW98243.1"/>
    </source>
</evidence>
<dbReference type="InterPro" id="IPR009057">
    <property type="entry name" value="Homeodomain-like_sf"/>
</dbReference>
<evidence type="ECO:0000256" key="2">
    <source>
        <dbReference type="ARBA" id="ARBA00023125"/>
    </source>
</evidence>
<dbReference type="InterPro" id="IPR050109">
    <property type="entry name" value="HTH-type_TetR-like_transc_reg"/>
</dbReference>
<proteinExistence type="predicted"/>